<protein>
    <submittedName>
        <fullName evidence="1">Uncharacterized protein</fullName>
    </submittedName>
</protein>
<dbReference type="KEGG" id="vti:CEQ48_14600"/>
<accession>A0AAU8WI91</accession>
<sequence>MAMMRQYQQGVATLLITSILLSVALVVTLGSYKNLFYQIKRAQNEVKARQEHWLAEGGLECGYSQFLITNGLPGIVNDCDSGLGVIPQFSLISSGYKVISRYSYTLLVKDILISGNRAHGAIQSASDIYVRGSIDIIPDPGVFNIDGWECIALRYKNIFDASGAIQNDGILIPNKPPYSGFVNPSGKDCKTTYKSSATGELPSGHDFVKQPDMSLFEEFFGVSAEQHEKIKNNPKFTQITAPENSGGQPKVVPECGKKILEQIESKNYHLWIEGGCELDASYTEKISSASQKTPGVLILVHEGIFSVMGNGELKGVLFHFNKDYVPSTEHWASFDANAHLNHNPSVIPDSFRTIASYYQHGSFTVTGGQFLDSSGQAAAFNNSLVFNFNKDVIDNITRNFVNPRWKEGSWNAQ</sequence>
<reference evidence="1 2" key="2">
    <citation type="submission" date="2017-06" db="EMBL/GenBank/DDBJ databases">
        <title>Complete genome sequence of Vibrio sp. 2521-89, a close relative of Vibrio cholerae isolated from lake water in New Mexico, USA.</title>
        <authorList>
            <person name="Liang K."/>
            <person name="Orata F.D."/>
            <person name="Winkjer N.S."/>
            <person name="Tarr C.L."/>
            <person name="Boucher Y."/>
        </authorList>
    </citation>
    <scope>NUCLEOTIDE SEQUENCE [LARGE SCALE GENOMIC DNA]</scope>
    <source>
        <strain evidence="1 2">2521-89</strain>
    </source>
</reference>
<organism evidence="1 2">
    <name type="scientific">Vibrio tarriae</name>
    <dbReference type="NCBI Taxonomy" id="2014742"/>
    <lineage>
        <taxon>Bacteria</taxon>
        <taxon>Pseudomonadati</taxon>
        <taxon>Pseudomonadota</taxon>
        <taxon>Gammaproteobacteria</taxon>
        <taxon>Vibrionales</taxon>
        <taxon>Vibrionaceae</taxon>
        <taxon>Vibrio</taxon>
    </lineage>
</organism>
<dbReference type="AlphaFoldDB" id="A0AAU8WI91"/>
<evidence type="ECO:0000313" key="1">
    <source>
        <dbReference type="EMBL" id="ASK55951.1"/>
    </source>
</evidence>
<keyword evidence="2" id="KW-1185">Reference proteome</keyword>
<evidence type="ECO:0000313" key="2">
    <source>
        <dbReference type="Proteomes" id="UP000198371"/>
    </source>
</evidence>
<dbReference type="Proteomes" id="UP000198371">
    <property type="component" value="Chromosome 1"/>
</dbReference>
<proteinExistence type="predicted"/>
<name>A0AAU8WI91_9VIBR</name>
<dbReference type="EMBL" id="CP022353">
    <property type="protein sequence ID" value="ASK55951.1"/>
    <property type="molecule type" value="Genomic_DNA"/>
</dbReference>
<gene>
    <name evidence="1" type="ORF">CEQ48_14600</name>
</gene>
<reference evidence="2" key="1">
    <citation type="journal article" date="2017" name="Genome Announc.">
        <title>Complete Genome Sequence of Vibrio sp. Strain 2521-89, a Close Relative of Vibrio cholerae Isolated from Lake Water in New Mexico, USA.</title>
        <authorList>
            <person name="Liang K."/>
            <person name="Orata F.D."/>
            <person name="Winkjer N.S."/>
            <person name="Rowe L.A."/>
            <person name="Tarr C.L."/>
            <person name="Boucher Y."/>
        </authorList>
    </citation>
    <scope>NUCLEOTIDE SEQUENCE [LARGE SCALE GENOMIC DNA]</scope>
    <source>
        <strain evidence="2">2521-89</strain>
    </source>
</reference>